<name>A0A1G2FET5_9BACT</name>
<dbReference type="PANTHER" id="PTHR34136:SF1">
    <property type="entry name" value="UDP-N-ACETYL-D-MANNOSAMINURONIC ACID TRANSFERASE"/>
    <property type="match status" value="1"/>
</dbReference>
<dbReference type="AlphaFoldDB" id="A0A1G2FET5"/>
<evidence type="ECO:0000313" key="4">
    <source>
        <dbReference type="Proteomes" id="UP000177061"/>
    </source>
</evidence>
<evidence type="ECO:0000256" key="1">
    <source>
        <dbReference type="ARBA" id="ARBA00022676"/>
    </source>
</evidence>
<reference evidence="3 4" key="1">
    <citation type="journal article" date="2016" name="Nat. Commun.">
        <title>Thousands of microbial genomes shed light on interconnected biogeochemical processes in an aquifer system.</title>
        <authorList>
            <person name="Anantharaman K."/>
            <person name="Brown C.T."/>
            <person name="Hug L.A."/>
            <person name="Sharon I."/>
            <person name="Castelle C.J."/>
            <person name="Probst A.J."/>
            <person name="Thomas B.C."/>
            <person name="Singh A."/>
            <person name="Wilkins M.J."/>
            <person name="Karaoz U."/>
            <person name="Brodie E.L."/>
            <person name="Williams K.H."/>
            <person name="Hubbard S.S."/>
            <person name="Banfield J.F."/>
        </authorList>
    </citation>
    <scope>NUCLEOTIDE SEQUENCE [LARGE SCALE GENOMIC DNA]</scope>
</reference>
<accession>A0A1G2FET5</accession>
<dbReference type="Pfam" id="PF03808">
    <property type="entry name" value="Glyco_tran_WecG"/>
    <property type="match status" value="1"/>
</dbReference>
<gene>
    <name evidence="3" type="ORF">A3J64_03120</name>
</gene>
<dbReference type="InterPro" id="IPR004629">
    <property type="entry name" value="WecG_TagA_CpsF"/>
</dbReference>
<keyword evidence="1" id="KW-0328">Glycosyltransferase</keyword>
<proteinExistence type="predicted"/>
<evidence type="ECO:0000256" key="2">
    <source>
        <dbReference type="ARBA" id="ARBA00022679"/>
    </source>
</evidence>
<dbReference type="STRING" id="1801997.A3J64_03120"/>
<sequence>MGEVKILGVKIDNLIMDEALKRVEQMMNDNKQHYIVTANPEFLVQAQKDKEFRGILNSADLAVADGIGLIFASWFLGRSLKQRITGVDLMEKICQLASQKRWPIFLLGGKEGIAERAAENLKQKYRGLEQLQLSSSLKNCSIGAAPKYLLFVALGAPKQEKWLVKNLKKMPSVKLAMGVGGAFDFLAGRVWRAPKILRAGGLEWFWRLALQPWRIGRIFRAVVIFPWLVILFKVRHALKARP</sequence>
<dbReference type="NCBIfam" id="TIGR00696">
    <property type="entry name" value="wecG_tagA_cpsF"/>
    <property type="match status" value="1"/>
</dbReference>
<dbReference type="GO" id="GO:0016758">
    <property type="term" value="F:hexosyltransferase activity"/>
    <property type="evidence" value="ECO:0007669"/>
    <property type="project" value="TreeGrafter"/>
</dbReference>
<evidence type="ECO:0000313" key="3">
    <source>
        <dbReference type="EMBL" id="OGZ36312.1"/>
    </source>
</evidence>
<keyword evidence="2" id="KW-0808">Transferase</keyword>
<dbReference type="EMBL" id="MHNB01000028">
    <property type="protein sequence ID" value="OGZ36312.1"/>
    <property type="molecule type" value="Genomic_DNA"/>
</dbReference>
<dbReference type="CDD" id="cd06533">
    <property type="entry name" value="Glyco_transf_WecG_TagA"/>
    <property type="match status" value="1"/>
</dbReference>
<dbReference type="Proteomes" id="UP000177061">
    <property type="component" value="Unassembled WGS sequence"/>
</dbReference>
<dbReference type="PANTHER" id="PTHR34136">
    <property type="match status" value="1"/>
</dbReference>
<organism evidence="3 4">
    <name type="scientific">Candidatus Portnoybacteria bacterium RIFCSPHIGHO2_12_FULL_38_9</name>
    <dbReference type="NCBI Taxonomy" id="1801997"/>
    <lineage>
        <taxon>Bacteria</taxon>
        <taxon>Candidatus Portnoyibacteriota</taxon>
    </lineage>
</organism>
<comment type="caution">
    <text evidence="3">The sequence shown here is derived from an EMBL/GenBank/DDBJ whole genome shotgun (WGS) entry which is preliminary data.</text>
</comment>
<protein>
    <submittedName>
        <fullName evidence="3">Uncharacterized protein</fullName>
    </submittedName>
</protein>